<dbReference type="Pfam" id="PF00293">
    <property type="entry name" value="NUDIX"/>
    <property type="match status" value="1"/>
</dbReference>
<dbReference type="Proteomes" id="UP000664658">
    <property type="component" value="Unassembled WGS sequence"/>
</dbReference>
<dbReference type="GO" id="GO:0004787">
    <property type="term" value="F:thiamine diphosphate phosphatase activity"/>
    <property type="evidence" value="ECO:0007669"/>
    <property type="project" value="InterPro"/>
</dbReference>
<comment type="caution">
    <text evidence="7">The sequence shown here is derived from an EMBL/GenBank/DDBJ whole genome shotgun (WGS) entry which is preliminary data.</text>
</comment>
<dbReference type="SUPFAM" id="SSF55811">
    <property type="entry name" value="Nudix"/>
    <property type="match status" value="1"/>
</dbReference>
<dbReference type="EC" id="3.6.1.-" evidence="6"/>
<evidence type="ECO:0000256" key="1">
    <source>
        <dbReference type="ARBA" id="ARBA00001946"/>
    </source>
</evidence>
<dbReference type="EMBL" id="JAFNAA010000004">
    <property type="protein sequence ID" value="MBO1107718.1"/>
    <property type="molecule type" value="Genomic_DNA"/>
</dbReference>
<evidence type="ECO:0000313" key="7">
    <source>
        <dbReference type="EMBL" id="MBO1107718.1"/>
    </source>
</evidence>
<evidence type="ECO:0000256" key="4">
    <source>
        <dbReference type="ARBA" id="ARBA00015552"/>
    </source>
</evidence>
<evidence type="ECO:0000256" key="2">
    <source>
        <dbReference type="ARBA" id="ARBA00007608"/>
    </source>
</evidence>
<dbReference type="InterPro" id="IPR000086">
    <property type="entry name" value="NUDIX_hydrolase_dom"/>
</dbReference>
<reference evidence="7" key="1">
    <citation type="submission" date="2021-03" db="EMBL/GenBank/DDBJ databases">
        <title>Plesiomonas shigelloides zfcc0051, isolated from zebrafish feces.</title>
        <authorList>
            <person name="Vanderhoek Z."/>
            <person name="Gaulke C."/>
        </authorList>
    </citation>
    <scope>NUCLEOTIDE SEQUENCE</scope>
    <source>
        <strain evidence="7">Zfcc0051</strain>
    </source>
</reference>
<dbReference type="PROSITE" id="PS00893">
    <property type="entry name" value="NUDIX_BOX"/>
    <property type="match status" value="1"/>
</dbReference>
<comment type="subunit">
    <text evidence="3 6">Monomer.</text>
</comment>
<dbReference type="PROSITE" id="PS51462">
    <property type="entry name" value="NUDIX"/>
    <property type="match status" value="1"/>
</dbReference>
<gene>
    <name evidence="6" type="primary">nudJ</name>
    <name evidence="7" type="ORF">J2R62_05690</name>
</gene>
<dbReference type="InterPro" id="IPR015797">
    <property type="entry name" value="NUDIX_hydrolase-like_dom_sf"/>
</dbReference>
<dbReference type="GO" id="GO:0017110">
    <property type="term" value="F:nucleoside diphosphate phosphatase activity"/>
    <property type="evidence" value="ECO:0007669"/>
    <property type="project" value="InterPro"/>
</dbReference>
<dbReference type="PANTHER" id="PTHR43222">
    <property type="entry name" value="NUDIX HYDROLASE 23"/>
    <property type="match status" value="1"/>
</dbReference>
<dbReference type="Gene3D" id="3.90.79.10">
    <property type="entry name" value="Nucleoside Triphosphate Pyrophosphohydrolase"/>
    <property type="match status" value="1"/>
</dbReference>
<dbReference type="InterPro" id="IPR020084">
    <property type="entry name" value="NUDIX_hydrolase_CS"/>
</dbReference>
<evidence type="ECO:0000256" key="6">
    <source>
        <dbReference type="RuleBase" id="RU364043"/>
    </source>
</evidence>
<dbReference type="RefSeq" id="WP_047706909.1">
    <property type="nucleotide sequence ID" value="NZ_CP027852.1"/>
</dbReference>
<dbReference type="AlphaFoldDB" id="A0A2P1VLX0"/>
<accession>A0A2P1VLX0</accession>
<sequence>MSDKLRFTPHVTVANVVHCQGKFLLVEEHINGKVLYNQPAGHLEANESVLEAARRELWEESGLRMQPQSLLKIFQWTAPDGTPFIRFTFAIDLDQCPPCEPQDPDIVACHWVSADEMRHMALRSPLVMESISLFLQPERIPLSVLAVV</sequence>
<protein>
    <recommendedName>
        <fullName evidence="4 6">Phosphatase NudJ</fullName>
        <ecNumber evidence="6">3.6.1.-</ecNumber>
    </recommendedName>
</protein>
<dbReference type="InterPro" id="IPR033713">
    <property type="entry name" value="NudJ"/>
</dbReference>
<keyword evidence="5 6" id="KW-0378">Hydrolase</keyword>
<dbReference type="PANTHER" id="PTHR43222:SF11">
    <property type="entry name" value="PHOSPHATASE NUDJ"/>
    <property type="match status" value="1"/>
</dbReference>
<dbReference type="CDD" id="cd03675">
    <property type="entry name" value="NUDIX_Hydrolase"/>
    <property type="match status" value="1"/>
</dbReference>
<comment type="cofactor">
    <cofactor evidence="1 6">
        <name>Mg(2+)</name>
        <dbReference type="ChEBI" id="CHEBI:18420"/>
    </cofactor>
</comment>
<evidence type="ECO:0000256" key="5">
    <source>
        <dbReference type="ARBA" id="ARBA00022801"/>
    </source>
</evidence>
<keyword evidence="6" id="KW-0460">Magnesium</keyword>
<organism evidence="7 8">
    <name type="scientific">Plesiomonas shigelloides</name>
    <name type="common">Aeromonas shigelloides</name>
    <dbReference type="NCBI Taxonomy" id="703"/>
    <lineage>
        <taxon>Bacteria</taxon>
        <taxon>Pseudomonadati</taxon>
        <taxon>Pseudomonadota</taxon>
        <taxon>Gammaproteobacteria</taxon>
        <taxon>Enterobacterales</taxon>
        <taxon>Enterobacteriaceae</taxon>
        <taxon>Plesiomonas</taxon>
    </lineage>
</organism>
<evidence type="ECO:0000313" key="8">
    <source>
        <dbReference type="Proteomes" id="UP000664658"/>
    </source>
</evidence>
<evidence type="ECO:0000256" key="3">
    <source>
        <dbReference type="ARBA" id="ARBA00011245"/>
    </source>
</evidence>
<proteinExistence type="inferred from homology"/>
<dbReference type="GO" id="GO:0017111">
    <property type="term" value="F:ribonucleoside triphosphate phosphatase activity"/>
    <property type="evidence" value="ECO:0007669"/>
    <property type="project" value="InterPro"/>
</dbReference>
<name>A0A2P1VLX0_PLESH</name>
<comment type="similarity">
    <text evidence="2 6">Belongs to the Nudix hydrolase family. NudJ subfamily.</text>
</comment>